<gene>
    <name evidence="2" type="ORF">HX829_06595</name>
</gene>
<feature type="compositionally biased region" description="Basic and acidic residues" evidence="1">
    <location>
        <begin position="37"/>
        <end position="51"/>
    </location>
</feature>
<reference evidence="2 3" key="1">
    <citation type="submission" date="2020-04" db="EMBL/GenBank/DDBJ databases">
        <title>Molecular characterization of pseudomonads from Agaricus bisporus reveal novel blotch 2 pathogens in Western Europe.</title>
        <authorList>
            <person name="Taparia T."/>
            <person name="Krijger M."/>
            <person name="Haynes E."/>
            <person name="Elpinstone J.G."/>
            <person name="Noble R."/>
            <person name="Van Der Wolf J."/>
        </authorList>
    </citation>
    <scope>NUCLEOTIDE SEQUENCE [LARGE SCALE GENOMIC DNA]</scope>
    <source>
        <strain evidence="2 3">F1001</strain>
    </source>
</reference>
<dbReference type="EMBL" id="JACAPU010000008">
    <property type="protein sequence ID" value="NWB46159.1"/>
    <property type="molecule type" value="Genomic_DNA"/>
</dbReference>
<organism evidence="2 3">
    <name type="scientific">Pseudomonas gingeri</name>
    <dbReference type="NCBI Taxonomy" id="117681"/>
    <lineage>
        <taxon>Bacteria</taxon>
        <taxon>Pseudomonadati</taxon>
        <taxon>Pseudomonadota</taxon>
        <taxon>Gammaproteobacteria</taxon>
        <taxon>Pseudomonadales</taxon>
        <taxon>Pseudomonadaceae</taxon>
        <taxon>Pseudomonas</taxon>
    </lineage>
</organism>
<dbReference type="RefSeq" id="WP_100941984.1">
    <property type="nucleotide sequence ID" value="NZ_JACAPU010000008.1"/>
</dbReference>
<evidence type="ECO:0000313" key="3">
    <source>
        <dbReference type="Proteomes" id="UP000582981"/>
    </source>
</evidence>
<dbReference type="Pfam" id="PF10685">
    <property type="entry name" value="KGG"/>
    <property type="match status" value="1"/>
</dbReference>
<feature type="compositionally biased region" description="Polar residues" evidence="1">
    <location>
        <begin position="1"/>
        <end position="12"/>
    </location>
</feature>
<proteinExistence type="predicted"/>
<feature type="compositionally biased region" description="Basic and acidic residues" evidence="1">
    <location>
        <begin position="13"/>
        <end position="24"/>
    </location>
</feature>
<feature type="region of interest" description="Disordered" evidence="1">
    <location>
        <begin position="1"/>
        <end position="62"/>
    </location>
</feature>
<dbReference type="InterPro" id="IPR019626">
    <property type="entry name" value="Stress-induced_KGG_rpt"/>
</dbReference>
<comment type="caution">
    <text evidence="2">The sequence shown here is derived from an EMBL/GenBank/DDBJ whole genome shotgun (WGS) entry which is preliminary data.</text>
</comment>
<dbReference type="AlphaFoldDB" id="A0A7Y7WB64"/>
<evidence type="ECO:0000256" key="1">
    <source>
        <dbReference type="SAM" id="MobiDB-lite"/>
    </source>
</evidence>
<sequence length="62" mass="6119">MANTGNSNPGNHSNDREKASEAGKKGGQGAGGNVANDRQKASDMGKPDANKKGGQHGGGGRS</sequence>
<name>A0A7Y7WB64_9PSED</name>
<evidence type="ECO:0000313" key="2">
    <source>
        <dbReference type="EMBL" id="NWB46159.1"/>
    </source>
</evidence>
<dbReference type="Proteomes" id="UP000582981">
    <property type="component" value="Unassembled WGS sequence"/>
</dbReference>
<accession>A0A7Y7WB64</accession>
<protein>
    <submittedName>
        <fullName evidence="2">General stress protein</fullName>
    </submittedName>
</protein>